<dbReference type="InterPro" id="IPR005786">
    <property type="entry name" value="B_amino_transII"/>
</dbReference>
<evidence type="ECO:0000313" key="11">
    <source>
        <dbReference type="Proteomes" id="UP000248961"/>
    </source>
</evidence>
<evidence type="ECO:0000256" key="3">
    <source>
        <dbReference type="ARBA" id="ARBA00022576"/>
    </source>
</evidence>
<keyword evidence="3 9" id="KW-0032">Aminotransferase</keyword>
<dbReference type="VEuPathDB" id="FungiDB:BO97DRAFT_438960"/>
<dbReference type="InterPro" id="IPR043131">
    <property type="entry name" value="BCAT-like_N"/>
</dbReference>
<name>A0A395HG58_ASPHC</name>
<keyword evidence="9" id="KW-0100">Branched-chain amino acid biosynthesis</keyword>
<protein>
    <recommendedName>
        <fullName evidence="9">Branched-chain-amino-acid aminotransferase</fullName>
        <ecNumber evidence="9">2.6.1.42</ecNumber>
    </recommendedName>
</protein>
<comment type="catalytic activity">
    <reaction evidence="9">
        <text>L-valine + 2-oxoglutarate = 3-methyl-2-oxobutanoate + L-glutamate</text>
        <dbReference type="Rhea" id="RHEA:24813"/>
        <dbReference type="ChEBI" id="CHEBI:11851"/>
        <dbReference type="ChEBI" id="CHEBI:16810"/>
        <dbReference type="ChEBI" id="CHEBI:29985"/>
        <dbReference type="ChEBI" id="CHEBI:57762"/>
        <dbReference type="EC" id="2.6.1.42"/>
    </reaction>
</comment>
<feature type="modified residue" description="N6-(pyridoxal phosphate)lysine" evidence="6">
    <location>
        <position position="187"/>
    </location>
</feature>
<accession>A0A395HG58</accession>
<dbReference type="GeneID" id="37202232"/>
<organism evidence="10 11">
    <name type="scientific">Aspergillus homomorphus (strain CBS 101889)</name>
    <dbReference type="NCBI Taxonomy" id="1450537"/>
    <lineage>
        <taxon>Eukaryota</taxon>
        <taxon>Fungi</taxon>
        <taxon>Dikarya</taxon>
        <taxon>Ascomycota</taxon>
        <taxon>Pezizomycotina</taxon>
        <taxon>Eurotiomycetes</taxon>
        <taxon>Eurotiomycetidae</taxon>
        <taxon>Eurotiales</taxon>
        <taxon>Aspergillaceae</taxon>
        <taxon>Aspergillus</taxon>
        <taxon>Aspergillus subgen. Circumdati</taxon>
    </lineage>
</organism>
<dbReference type="GO" id="GO:0009098">
    <property type="term" value="P:L-leucine biosynthetic process"/>
    <property type="evidence" value="ECO:0007669"/>
    <property type="project" value="TreeGrafter"/>
</dbReference>
<evidence type="ECO:0000256" key="9">
    <source>
        <dbReference type="RuleBase" id="RU004517"/>
    </source>
</evidence>
<dbReference type="InterPro" id="IPR036038">
    <property type="entry name" value="Aminotransferase-like"/>
</dbReference>
<dbReference type="Gene3D" id="3.30.470.10">
    <property type="match status" value="1"/>
</dbReference>
<dbReference type="EC" id="2.6.1.42" evidence="9"/>
<keyword evidence="9" id="KW-0028">Amino-acid biosynthesis</keyword>
<gene>
    <name evidence="10" type="ORF">BO97DRAFT_438960</name>
</gene>
<dbReference type="OrthoDB" id="1732691at2759"/>
<evidence type="ECO:0000256" key="7">
    <source>
        <dbReference type="RuleBase" id="RU004106"/>
    </source>
</evidence>
<evidence type="ECO:0000256" key="2">
    <source>
        <dbReference type="ARBA" id="ARBA00009320"/>
    </source>
</evidence>
<dbReference type="GO" id="GO:0052655">
    <property type="term" value="F:L-valine-2-oxoglutarate transaminase activity"/>
    <property type="evidence" value="ECO:0007669"/>
    <property type="project" value="RHEA"/>
</dbReference>
<dbReference type="AlphaFoldDB" id="A0A395HG58"/>
<dbReference type="InterPro" id="IPR018300">
    <property type="entry name" value="Aminotrans_IV_CS"/>
</dbReference>
<dbReference type="Gene3D" id="3.20.10.10">
    <property type="entry name" value="D-amino Acid Aminotransferase, subunit A, domain 2"/>
    <property type="match status" value="1"/>
</dbReference>
<dbReference type="InterPro" id="IPR043132">
    <property type="entry name" value="BCAT-like_C"/>
</dbReference>
<dbReference type="STRING" id="1450537.A0A395HG58"/>
<dbReference type="PIRSF" id="PIRSF006468">
    <property type="entry name" value="BCAT1"/>
    <property type="match status" value="1"/>
</dbReference>
<evidence type="ECO:0000256" key="6">
    <source>
        <dbReference type="PIRSR" id="PIRSR006468-1"/>
    </source>
</evidence>
<keyword evidence="11" id="KW-1185">Reference proteome</keyword>
<dbReference type="GO" id="GO:0052656">
    <property type="term" value="F:L-isoleucine-2-oxoglutarate transaminase activity"/>
    <property type="evidence" value="ECO:0007669"/>
    <property type="project" value="RHEA"/>
</dbReference>
<dbReference type="GO" id="GO:0052654">
    <property type="term" value="F:L-leucine-2-oxoglutarate transaminase activity"/>
    <property type="evidence" value="ECO:0007669"/>
    <property type="project" value="RHEA"/>
</dbReference>
<comment type="similarity">
    <text evidence="2 7">Belongs to the class-IV pyridoxal-phosphate-dependent aminotransferase family.</text>
</comment>
<comment type="catalytic activity">
    <reaction evidence="9">
        <text>L-leucine + 2-oxoglutarate = 4-methyl-2-oxopentanoate + L-glutamate</text>
        <dbReference type="Rhea" id="RHEA:18321"/>
        <dbReference type="ChEBI" id="CHEBI:16810"/>
        <dbReference type="ChEBI" id="CHEBI:17865"/>
        <dbReference type="ChEBI" id="CHEBI:29985"/>
        <dbReference type="ChEBI" id="CHEBI:57427"/>
        <dbReference type="EC" id="2.6.1.42"/>
    </reaction>
</comment>
<dbReference type="Pfam" id="PF01063">
    <property type="entry name" value="Aminotran_4"/>
    <property type="match status" value="1"/>
</dbReference>
<sequence length="338" mass="37262">MDLNLCKVKTTAPTLLVTWSRLKVTLTHDPKAVPALDSPEVVSHKATTDHILQARWSAAKGWEDPQIVPAGSFSLGPSASAYRGYDGNLRLFRPDPNCVRMLNSATRVTLPGFHPKELKQLVHRICAVDGPKWFPRDQAGQSLCIRPTLIGTGEGLCLHAPREGLLYIILTTEDMVRAWPGGMGHVKDTAVKSGFDQVLWLFGPDHQVTEAGAFNFFVVWRTAEGNLQLITAPLEDQLILPGVTRRSILELARDPLEVVEKRFSIHDIGMTAEQGRLLGALIVGTAYFIAPVSCIAHGGHEIDVPVDAVPYASVFWQLMSDIVYGKKQSEWTEVVEEE</sequence>
<evidence type="ECO:0000256" key="1">
    <source>
        <dbReference type="ARBA" id="ARBA00001933"/>
    </source>
</evidence>
<comment type="cofactor">
    <cofactor evidence="1 8">
        <name>pyridoxal 5'-phosphate</name>
        <dbReference type="ChEBI" id="CHEBI:597326"/>
    </cofactor>
</comment>
<keyword evidence="5 8" id="KW-0663">Pyridoxal phosphate</keyword>
<reference evidence="10 11" key="1">
    <citation type="submission" date="2018-02" db="EMBL/GenBank/DDBJ databases">
        <title>The genomes of Aspergillus section Nigri reveals drivers in fungal speciation.</title>
        <authorList>
            <consortium name="DOE Joint Genome Institute"/>
            <person name="Vesth T.C."/>
            <person name="Nybo J."/>
            <person name="Theobald S."/>
            <person name="Brandl J."/>
            <person name="Frisvad J.C."/>
            <person name="Nielsen K.F."/>
            <person name="Lyhne E.K."/>
            <person name="Kogle M.E."/>
            <person name="Kuo A."/>
            <person name="Riley R."/>
            <person name="Clum A."/>
            <person name="Nolan M."/>
            <person name="Lipzen A."/>
            <person name="Salamov A."/>
            <person name="Henrissat B."/>
            <person name="Wiebenga A."/>
            <person name="De vries R.P."/>
            <person name="Grigoriev I.V."/>
            <person name="Mortensen U.H."/>
            <person name="Andersen M.R."/>
            <person name="Baker S.E."/>
        </authorList>
    </citation>
    <scope>NUCLEOTIDE SEQUENCE [LARGE SCALE GENOMIC DNA]</scope>
    <source>
        <strain evidence="10 11">CBS 101889</strain>
    </source>
</reference>
<evidence type="ECO:0000313" key="10">
    <source>
        <dbReference type="EMBL" id="RAL06730.1"/>
    </source>
</evidence>
<dbReference type="GO" id="GO:0005739">
    <property type="term" value="C:mitochondrion"/>
    <property type="evidence" value="ECO:0007669"/>
    <property type="project" value="TreeGrafter"/>
</dbReference>
<dbReference type="PANTHER" id="PTHR11825:SF69">
    <property type="entry name" value="BRANCHED-CHAIN-AMINO-ACID AMINOTRANSFERASE"/>
    <property type="match status" value="1"/>
</dbReference>
<dbReference type="EMBL" id="KZ824358">
    <property type="protein sequence ID" value="RAL06730.1"/>
    <property type="molecule type" value="Genomic_DNA"/>
</dbReference>
<keyword evidence="4 9" id="KW-0808">Transferase</keyword>
<evidence type="ECO:0000256" key="4">
    <source>
        <dbReference type="ARBA" id="ARBA00022679"/>
    </source>
</evidence>
<dbReference type="RefSeq" id="XP_025545884.1">
    <property type="nucleotide sequence ID" value="XM_025697943.1"/>
</dbReference>
<dbReference type="InterPro" id="IPR001544">
    <property type="entry name" value="Aminotrans_IV"/>
</dbReference>
<proteinExistence type="inferred from homology"/>
<evidence type="ECO:0000256" key="5">
    <source>
        <dbReference type="ARBA" id="ARBA00022898"/>
    </source>
</evidence>
<dbReference type="Proteomes" id="UP000248961">
    <property type="component" value="Unassembled WGS sequence"/>
</dbReference>
<dbReference type="GO" id="GO:0009099">
    <property type="term" value="P:L-valine biosynthetic process"/>
    <property type="evidence" value="ECO:0007669"/>
    <property type="project" value="TreeGrafter"/>
</dbReference>
<dbReference type="SUPFAM" id="SSF56752">
    <property type="entry name" value="D-aminoacid aminotransferase-like PLP-dependent enzymes"/>
    <property type="match status" value="1"/>
</dbReference>
<dbReference type="PANTHER" id="PTHR11825">
    <property type="entry name" value="SUBGROUP IIII AMINOTRANSFERASE"/>
    <property type="match status" value="1"/>
</dbReference>
<evidence type="ECO:0000256" key="8">
    <source>
        <dbReference type="RuleBase" id="RU004516"/>
    </source>
</evidence>
<comment type="catalytic activity">
    <reaction evidence="9">
        <text>L-isoleucine + 2-oxoglutarate = (S)-3-methyl-2-oxopentanoate + L-glutamate</text>
        <dbReference type="Rhea" id="RHEA:24801"/>
        <dbReference type="ChEBI" id="CHEBI:16810"/>
        <dbReference type="ChEBI" id="CHEBI:29985"/>
        <dbReference type="ChEBI" id="CHEBI:35146"/>
        <dbReference type="ChEBI" id="CHEBI:58045"/>
        <dbReference type="EC" id="2.6.1.42"/>
    </reaction>
</comment>
<dbReference type="PROSITE" id="PS00770">
    <property type="entry name" value="AA_TRANSFER_CLASS_4"/>
    <property type="match status" value="1"/>
</dbReference>